<sequence>MKVLITGATGLIGQHLTAQLHEANIDVHYLTTSRNKIEEQPNYKGFFWDAKTKEIDVACLEGVTTIVHLAGASIAERWTDEYKEAIIKSRTETADLLRKALKENEHSVTHFISASAIGAYPSSKTEIYTESYPEYNPGFLGKVVKVWEEAADRFKDLGLKVAKVRVGVVLAEQGGALEKLIQPIKMYVGAPLGDGEQWQSWIHVADLAGIFKIVIQQNLEGVYNAVAPNPVTNKTLTKEAAQILNKPLILPNVPRFALKLLLGEMAAIVLESQKVSSARIESVYDFKFTQLHEALKDLLA</sequence>
<dbReference type="EMBL" id="NQXA01000012">
    <property type="protein sequence ID" value="PHQ28633.1"/>
    <property type="molecule type" value="Genomic_DNA"/>
</dbReference>
<dbReference type="AlphaFoldDB" id="A0A2G1VPF0"/>
<dbReference type="InterPro" id="IPR013549">
    <property type="entry name" value="DUF1731"/>
</dbReference>
<proteinExistence type="inferred from homology"/>
<organism evidence="4 5">
    <name type="scientific">Leeuwenhoekiella nanhaiensis</name>
    <dbReference type="NCBI Taxonomy" id="1655491"/>
    <lineage>
        <taxon>Bacteria</taxon>
        <taxon>Pseudomonadati</taxon>
        <taxon>Bacteroidota</taxon>
        <taxon>Flavobacteriia</taxon>
        <taxon>Flavobacteriales</taxon>
        <taxon>Flavobacteriaceae</taxon>
        <taxon>Leeuwenhoekiella</taxon>
    </lineage>
</organism>
<evidence type="ECO:0000313" key="4">
    <source>
        <dbReference type="EMBL" id="PHQ28633.1"/>
    </source>
</evidence>
<keyword evidence="5" id="KW-1185">Reference proteome</keyword>
<dbReference type="InterPro" id="IPR010099">
    <property type="entry name" value="SDR39U1"/>
</dbReference>
<dbReference type="PANTHER" id="PTHR11092">
    <property type="entry name" value="SUGAR NUCLEOTIDE EPIMERASE RELATED"/>
    <property type="match status" value="1"/>
</dbReference>
<feature type="domain" description="NAD-dependent epimerase/dehydratase" evidence="2">
    <location>
        <begin position="3"/>
        <end position="224"/>
    </location>
</feature>
<dbReference type="RefSeq" id="WP_099646925.1">
    <property type="nucleotide sequence ID" value="NZ_KZ319294.1"/>
</dbReference>
<gene>
    <name evidence="4" type="ORF">CJ305_14080</name>
</gene>
<reference evidence="4 5" key="1">
    <citation type="submission" date="2017-08" db="EMBL/GenBank/DDBJ databases">
        <title>The whole genome shortgun sequences of strain Leeuwenhoekiella nanhaiensis G18 from the South China Sea.</title>
        <authorList>
            <person name="Liu Q."/>
        </authorList>
    </citation>
    <scope>NUCLEOTIDE SEQUENCE [LARGE SCALE GENOMIC DNA]</scope>
    <source>
        <strain evidence="4 5">G18</strain>
    </source>
</reference>
<dbReference type="InterPro" id="IPR036291">
    <property type="entry name" value="NAD(P)-bd_dom_sf"/>
</dbReference>
<dbReference type="OrthoDB" id="9801773at2"/>
<comment type="caution">
    <text evidence="4">The sequence shown here is derived from an EMBL/GenBank/DDBJ whole genome shotgun (WGS) entry which is preliminary data.</text>
</comment>
<evidence type="ECO:0000256" key="1">
    <source>
        <dbReference type="ARBA" id="ARBA00009353"/>
    </source>
</evidence>
<evidence type="ECO:0000313" key="5">
    <source>
        <dbReference type="Proteomes" id="UP000229433"/>
    </source>
</evidence>
<dbReference type="Pfam" id="PF08338">
    <property type="entry name" value="DUF1731"/>
    <property type="match status" value="1"/>
</dbReference>
<dbReference type="NCBIfam" id="TIGR01777">
    <property type="entry name" value="yfcH"/>
    <property type="match status" value="1"/>
</dbReference>
<dbReference type="PANTHER" id="PTHR11092:SF0">
    <property type="entry name" value="EPIMERASE FAMILY PROTEIN SDR39U1"/>
    <property type="match status" value="1"/>
</dbReference>
<accession>A0A2G1VPF0</accession>
<dbReference type="Pfam" id="PF01370">
    <property type="entry name" value="Epimerase"/>
    <property type="match status" value="1"/>
</dbReference>
<name>A0A2G1VPF0_9FLAO</name>
<dbReference type="Gene3D" id="3.40.50.720">
    <property type="entry name" value="NAD(P)-binding Rossmann-like Domain"/>
    <property type="match status" value="1"/>
</dbReference>
<evidence type="ECO:0000259" key="3">
    <source>
        <dbReference type="Pfam" id="PF08338"/>
    </source>
</evidence>
<feature type="domain" description="DUF1731" evidence="3">
    <location>
        <begin position="253"/>
        <end position="298"/>
    </location>
</feature>
<comment type="similarity">
    <text evidence="1">Belongs to the NAD(P)-dependent epimerase/dehydratase family. SDR39U1 subfamily.</text>
</comment>
<protein>
    <submittedName>
        <fullName evidence="4">TIGR01777 family protein</fullName>
    </submittedName>
</protein>
<dbReference type="SUPFAM" id="SSF51735">
    <property type="entry name" value="NAD(P)-binding Rossmann-fold domains"/>
    <property type="match status" value="1"/>
</dbReference>
<dbReference type="Proteomes" id="UP000229433">
    <property type="component" value="Unassembled WGS sequence"/>
</dbReference>
<dbReference type="InterPro" id="IPR001509">
    <property type="entry name" value="Epimerase_deHydtase"/>
</dbReference>
<evidence type="ECO:0000259" key="2">
    <source>
        <dbReference type="Pfam" id="PF01370"/>
    </source>
</evidence>